<evidence type="ECO:0000256" key="7">
    <source>
        <dbReference type="ARBA" id="ARBA00022919"/>
    </source>
</evidence>
<feature type="binding site" evidence="12">
    <location>
        <position position="136"/>
    </location>
    <ligand>
        <name>substrate</name>
    </ligand>
</feature>
<dbReference type="Pfam" id="PF00155">
    <property type="entry name" value="Aminotran_1_2"/>
    <property type="match status" value="1"/>
</dbReference>
<evidence type="ECO:0000256" key="4">
    <source>
        <dbReference type="ARBA" id="ARBA00010008"/>
    </source>
</evidence>
<evidence type="ECO:0000256" key="11">
    <source>
        <dbReference type="ARBA" id="ARBA00055827"/>
    </source>
</evidence>
<comment type="catalytic activity">
    <reaction evidence="10">
        <text>L-serine + hexadecanoyl-CoA + H(+) = 3-oxosphinganine + CO2 + CoA</text>
        <dbReference type="Rhea" id="RHEA:14761"/>
        <dbReference type="ChEBI" id="CHEBI:15378"/>
        <dbReference type="ChEBI" id="CHEBI:16526"/>
        <dbReference type="ChEBI" id="CHEBI:33384"/>
        <dbReference type="ChEBI" id="CHEBI:57287"/>
        <dbReference type="ChEBI" id="CHEBI:57379"/>
        <dbReference type="ChEBI" id="CHEBI:58299"/>
        <dbReference type="EC" id="2.3.1.50"/>
    </reaction>
    <physiologicalReaction direction="left-to-right" evidence="10">
        <dbReference type="Rhea" id="RHEA:14762"/>
    </physiologicalReaction>
</comment>
<dbReference type="OrthoDB" id="9807157at2"/>
<dbReference type="EC" id="2.3.1.29" evidence="12"/>
<name>A0A1I1DHU5_9FLAO</name>
<dbReference type="GO" id="GO:0030148">
    <property type="term" value="P:sphingolipid biosynthetic process"/>
    <property type="evidence" value="ECO:0007669"/>
    <property type="project" value="UniProtKB-ARBA"/>
</dbReference>
<comment type="catalytic activity">
    <reaction evidence="12">
        <text>glycine + acetyl-CoA = (2S)-2-amino-3-oxobutanoate + CoA</text>
        <dbReference type="Rhea" id="RHEA:20736"/>
        <dbReference type="ChEBI" id="CHEBI:57287"/>
        <dbReference type="ChEBI" id="CHEBI:57288"/>
        <dbReference type="ChEBI" id="CHEBI:57305"/>
        <dbReference type="ChEBI" id="CHEBI:78948"/>
        <dbReference type="EC" id="2.3.1.29"/>
    </reaction>
</comment>
<dbReference type="EMBL" id="FOKV01000001">
    <property type="protein sequence ID" value="SFB74437.1"/>
    <property type="molecule type" value="Genomic_DNA"/>
</dbReference>
<gene>
    <name evidence="12" type="primary">kbl</name>
    <name evidence="14" type="ORF">SAMN04487907_101384</name>
</gene>
<dbReference type="GO" id="GO:0004758">
    <property type="term" value="F:serine C-palmitoyltransferase activity"/>
    <property type="evidence" value="ECO:0007669"/>
    <property type="project" value="UniProtKB-EC"/>
</dbReference>
<dbReference type="InterPro" id="IPR015421">
    <property type="entry name" value="PyrdxlP-dep_Trfase_major"/>
</dbReference>
<evidence type="ECO:0000256" key="8">
    <source>
        <dbReference type="ARBA" id="ARBA00023098"/>
    </source>
</evidence>
<keyword evidence="9 12" id="KW-0012">Acyltransferase</keyword>
<dbReference type="NCBIfam" id="NF005394">
    <property type="entry name" value="PRK06939.1"/>
    <property type="match status" value="1"/>
</dbReference>
<comment type="caution">
    <text evidence="12">Lacks conserved residue(s) required for the propagation of feature annotation.</text>
</comment>
<feature type="binding site" description="in other chain" evidence="12">
    <location>
        <position position="185"/>
    </location>
    <ligand>
        <name>pyridoxal 5'-phosphate</name>
        <dbReference type="ChEBI" id="CHEBI:597326"/>
        <note>ligand shared between dimeric partners</note>
    </ligand>
</feature>
<comment type="pathway">
    <text evidence="3">Sphingolipid metabolism.</text>
</comment>
<evidence type="ECO:0000256" key="9">
    <source>
        <dbReference type="ARBA" id="ARBA00023315"/>
    </source>
</evidence>
<dbReference type="GO" id="GO:0008890">
    <property type="term" value="F:glycine C-acetyltransferase activity"/>
    <property type="evidence" value="ECO:0007669"/>
    <property type="project" value="UniProtKB-UniRule"/>
</dbReference>
<feature type="binding site" description="in other chain" evidence="12">
    <location>
        <begin position="241"/>
        <end position="244"/>
    </location>
    <ligand>
        <name>pyridoxal 5'-phosphate</name>
        <dbReference type="ChEBI" id="CHEBI:597326"/>
        <note>ligand shared between dimeric partners</note>
    </ligand>
</feature>
<organism evidence="14 15">
    <name type="scientific">Zunongwangia mangrovi</name>
    <dbReference type="NCBI Taxonomy" id="1334022"/>
    <lineage>
        <taxon>Bacteria</taxon>
        <taxon>Pseudomonadati</taxon>
        <taxon>Bacteroidota</taxon>
        <taxon>Flavobacteriia</taxon>
        <taxon>Flavobacteriales</taxon>
        <taxon>Flavobacteriaceae</taxon>
        <taxon>Zunongwangia</taxon>
    </lineage>
</organism>
<dbReference type="GO" id="GO:0016020">
    <property type="term" value="C:membrane"/>
    <property type="evidence" value="ECO:0007669"/>
    <property type="project" value="GOC"/>
</dbReference>
<comment type="subunit">
    <text evidence="12">Homodimer.</text>
</comment>
<dbReference type="CDD" id="cd06454">
    <property type="entry name" value="KBL_like"/>
    <property type="match status" value="1"/>
</dbReference>
<comment type="function">
    <text evidence="12">Catalyzes the cleavage of 2-amino-3-ketobutyrate to glycine and acetyl-CoA.</text>
</comment>
<keyword evidence="14" id="KW-0436">Ligase</keyword>
<keyword evidence="15" id="KW-1185">Reference proteome</keyword>
<evidence type="ECO:0000256" key="6">
    <source>
        <dbReference type="ARBA" id="ARBA00022898"/>
    </source>
</evidence>
<feature type="binding site" evidence="12">
    <location>
        <position position="368"/>
    </location>
    <ligand>
        <name>substrate</name>
    </ligand>
</feature>
<dbReference type="InterPro" id="IPR015422">
    <property type="entry name" value="PyrdxlP-dep_Trfase_small"/>
</dbReference>
<comment type="pathway">
    <text evidence="12">Amino-acid degradation; L-threonine degradation via oxydo-reductase pathway; glycine from L-threonine: step 2/2.</text>
</comment>
<dbReference type="GO" id="GO:0005737">
    <property type="term" value="C:cytoplasm"/>
    <property type="evidence" value="ECO:0007669"/>
    <property type="project" value="UniProtKB-ARBA"/>
</dbReference>
<dbReference type="PANTHER" id="PTHR13693:SF103">
    <property type="entry name" value="AMINOTRANSFERASE CLASS I_CLASSII DOMAIN-CONTAINING PROTEIN"/>
    <property type="match status" value="1"/>
</dbReference>
<dbReference type="Gene3D" id="3.40.640.10">
    <property type="entry name" value="Type I PLP-dependent aspartate aminotransferase-like (Major domain)"/>
    <property type="match status" value="1"/>
</dbReference>
<feature type="binding site" description="in other chain" evidence="12">
    <location>
        <begin position="111"/>
        <end position="112"/>
    </location>
    <ligand>
        <name>pyridoxal 5'-phosphate</name>
        <dbReference type="ChEBI" id="CHEBI:597326"/>
        <note>ligand shared between dimeric partners</note>
    </ligand>
</feature>
<dbReference type="RefSeq" id="WP_092539703.1">
    <property type="nucleotide sequence ID" value="NZ_FOKV01000001.1"/>
</dbReference>
<dbReference type="GO" id="GO:0030170">
    <property type="term" value="F:pyridoxal phosphate binding"/>
    <property type="evidence" value="ECO:0007669"/>
    <property type="project" value="UniProtKB-UniRule"/>
</dbReference>
<dbReference type="AlphaFoldDB" id="A0A1I1DHU5"/>
<comment type="pathway">
    <text evidence="2">Lipid metabolism; sphingolipid metabolism.</text>
</comment>
<comment type="similarity">
    <text evidence="4">Belongs to the class-II pyridoxal-phosphate-dependent aminotransferase family. BioF subfamily.</text>
</comment>
<dbReference type="Gene3D" id="3.90.1150.10">
    <property type="entry name" value="Aspartate Aminotransferase, domain 1"/>
    <property type="match status" value="1"/>
</dbReference>
<evidence type="ECO:0000256" key="12">
    <source>
        <dbReference type="HAMAP-Rule" id="MF_00985"/>
    </source>
</evidence>
<evidence type="ECO:0000256" key="5">
    <source>
        <dbReference type="ARBA" id="ARBA00022679"/>
    </source>
</evidence>
<dbReference type="GO" id="GO:0016874">
    <property type="term" value="F:ligase activity"/>
    <property type="evidence" value="ECO:0007669"/>
    <property type="project" value="UniProtKB-KW"/>
</dbReference>
<dbReference type="InterPro" id="IPR004839">
    <property type="entry name" value="Aminotransferase_I/II_large"/>
</dbReference>
<dbReference type="Proteomes" id="UP000199438">
    <property type="component" value="Unassembled WGS sequence"/>
</dbReference>
<reference evidence="15" key="1">
    <citation type="submission" date="2016-10" db="EMBL/GenBank/DDBJ databases">
        <authorList>
            <person name="Varghese N."/>
            <person name="Submissions S."/>
        </authorList>
    </citation>
    <scope>NUCLEOTIDE SEQUENCE [LARGE SCALE GENOMIC DNA]</scope>
    <source>
        <strain evidence="15">DSM 24499</strain>
    </source>
</reference>
<dbReference type="InterPro" id="IPR015424">
    <property type="entry name" value="PyrdxlP-dep_Trfase"/>
</dbReference>
<proteinExistence type="inferred from homology"/>
<comment type="function">
    <text evidence="11">Involved in de novo bacterial ceramide synthesis. Catalyzes the condensation of L-serine with palmitoyl-CoA (hexadecanoyl-CoA) to produce 3-oxosphinganine. Also capable of using alanine as substrate leading to the formation of 1-deoxysphinganine (1-deoxySa). Contributes to the levels of endogenous sphingolipids in its host.</text>
</comment>
<dbReference type="GO" id="GO:0019518">
    <property type="term" value="P:L-threonine catabolic process to glycine"/>
    <property type="evidence" value="ECO:0007669"/>
    <property type="project" value="UniProtKB-UniRule"/>
</dbReference>
<dbReference type="SUPFAM" id="SSF53383">
    <property type="entry name" value="PLP-dependent transferases"/>
    <property type="match status" value="1"/>
</dbReference>
<evidence type="ECO:0000259" key="13">
    <source>
        <dbReference type="Pfam" id="PF00155"/>
    </source>
</evidence>
<dbReference type="FunFam" id="3.90.1150.10:FF:000004">
    <property type="entry name" value="2-amino-3-ketobutyrate coenzyme A ligase"/>
    <property type="match status" value="1"/>
</dbReference>
<keyword evidence="6 12" id="KW-0663">Pyridoxal phosphate</keyword>
<protein>
    <recommendedName>
        <fullName evidence="12">2-amino-3-ketobutyrate coenzyme A ligase</fullName>
        <shortName evidence="12">AKB ligase</shortName>
        <ecNumber evidence="12">2.3.1.29</ecNumber>
    </recommendedName>
    <alternativeName>
        <fullName evidence="12">Glycine acetyltransferase</fullName>
    </alternativeName>
</protein>
<comment type="cofactor">
    <cofactor evidence="12">
        <name>pyridoxal 5'-phosphate</name>
        <dbReference type="ChEBI" id="CHEBI:597326"/>
    </cofactor>
    <text evidence="12">Binds 1 pyridoxal phosphate per subunit.</text>
</comment>
<dbReference type="NCBIfam" id="TIGR01822">
    <property type="entry name" value="2am3keto_CoA"/>
    <property type="match status" value="1"/>
</dbReference>
<feature type="modified residue" description="N6-(pyridoxal phosphate)lysine" evidence="12">
    <location>
        <position position="244"/>
    </location>
</feature>
<dbReference type="InterPro" id="IPR050087">
    <property type="entry name" value="AON_synthase_class-II"/>
</dbReference>
<dbReference type="InterPro" id="IPR011282">
    <property type="entry name" value="2am3keto_CoA_ligase"/>
</dbReference>
<feature type="domain" description="Aminotransferase class I/classII large" evidence="13">
    <location>
        <begin position="43"/>
        <end position="386"/>
    </location>
</feature>
<evidence type="ECO:0000256" key="2">
    <source>
        <dbReference type="ARBA" id="ARBA00004760"/>
    </source>
</evidence>
<dbReference type="FunFam" id="3.40.640.10:FF:000006">
    <property type="entry name" value="5-aminolevulinate synthase, mitochondrial"/>
    <property type="match status" value="1"/>
</dbReference>
<sequence>MYGAIKEHLQNEIEEIKDNGLFKRERIITTPQDAVIKINTGQEVINFCANNYLGLSSHPEIIQAAKDTMDTHGFGMSSVRFICGTQDIHKELEQKIADFYGTEDTILYAACFDANGGIFEPLLTKEDAIISDSLNHASIIDGVRLCKAARYRYQNGDMADLEAQLKAANENGARFKLIVTDGVFSMDGLVAPLDEICDLADKYDAMVMIDECHATGFIGEKGIGTLEEKGVLDRVDIITGTLGKALGGAMGGYTTAKKEIIEILRQRSRPYLFSNSLAPSIVGASLKVFELLEKDDSLRNKLKENTKYFKQGIKDAGFDIIDGDAAIVPVMLYDAKLSQDMADKLLEEGIYVIGFFYPVVPKEKARIRVQLSAAHEKEHLDKAIAAFTKVGKDLGVID</sequence>
<dbReference type="HAMAP" id="MF_00985">
    <property type="entry name" value="2am3keto_CoA_ligase"/>
    <property type="match status" value="1"/>
</dbReference>
<evidence type="ECO:0000313" key="14">
    <source>
        <dbReference type="EMBL" id="SFB74437.1"/>
    </source>
</evidence>
<evidence type="ECO:0000256" key="3">
    <source>
        <dbReference type="ARBA" id="ARBA00004991"/>
    </source>
</evidence>
<accession>A0A1I1DHU5</accession>
<keyword evidence="5 12" id="KW-0808">Transferase</keyword>
<dbReference type="UniPathway" id="UPA00046">
    <property type="reaction ID" value="UER00506"/>
</dbReference>
<comment type="pathway">
    <text evidence="1">Cofactor biosynthesis; biotin biosynthesis.</text>
</comment>
<keyword evidence="8" id="KW-0443">Lipid metabolism</keyword>
<feature type="binding site" evidence="12">
    <location>
        <begin position="274"/>
        <end position="275"/>
    </location>
    <ligand>
        <name>pyridoxal 5'-phosphate</name>
        <dbReference type="ChEBI" id="CHEBI:597326"/>
        <note>ligand shared between dimeric partners</note>
    </ligand>
</feature>
<evidence type="ECO:0000256" key="10">
    <source>
        <dbReference type="ARBA" id="ARBA00047854"/>
    </source>
</evidence>
<evidence type="ECO:0000313" key="15">
    <source>
        <dbReference type="Proteomes" id="UP000199438"/>
    </source>
</evidence>
<evidence type="ECO:0000256" key="1">
    <source>
        <dbReference type="ARBA" id="ARBA00004746"/>
    </source>
</evidence>
<dbReference type="STRING" id="1334022.SAMN04487907_101384"/>
<dbReference type="PANTHER" id="PTHR13693">
    <property type="entry name" value="CLASS II AMINOTRANSFERASE/8-AMINO-7-OXONONANOATE SYNTHASE"/>
    <property type="match status" value="1"/>
</dbReference>
<keyword evidence="7" id="KW-0746">Sphingolipid metabolism</keyword>